<dbReference type="NCBIfam" id="TIGR04416">
    <property type="entry name" value="group_II_RT_mat"/>
    <property type="match status" value="1"/>
</dbReference>
<dbReference type="PANTHER" id="PTHR34047">
    <property type="entry name" value="NUCLEAR INTRON MATURASE 1, MITOCHONDRIAL-RELATED"/>
    <property type="match status" value="1"/>
</dbReference>
<dbReference type="OrthoDB" id="9793236at2"/>
<dbReference type="Pfam" id="PF00078">
    <property type="entry name" value="RVT_1"/>
    <property type="match status" value="1"/>
</dbReference>
<dbReference type="EMBL" id="SLUN01000007">
    <property type="protein sequence ID" value="TCL71682.1"/>
    <property type="molecule type" value="Genomic_DNA"/>
</dbReference>
<evidence type="ECO:0000259" key="1">
    <source>
        <dbReference type="PROSITE" id="PS50878"/>
    </source>
</evidence>
<keyword evidence="2" id="KW-0548">Nucleotidyltransferase</keyword>
<dbReference type="RefSeq" id="WP_132013817.1">
    <property type="nucleotide sequence ID" value="NZ_SLUN01000007.1"/>
</dbReference>
<dbReference type="SUPFAM" id="SSF56672">
    <property type="entry name" value="DNA/RNA polymerases"/>
    <property type="match status" value="1"/>
</dbReference>
<accession>A0A4R1S086</accession>
<dbReference type="CDD" id="cd01651">
    <property type="entry name" value="RT_G2_intron"/>
    <property type="match status" value="1"/>
</dbReference>
<protein>
    <submittedName>
        <fullName evidence="2">Group II intron reverse transcriptase/maturase</fullName>
    </submittedName>
</protein>
<sequence>MLTELAELGQRARKHKRITNAVNFLNLNLLATAFHSLKRDAAVGVDGVTYKDYENNLKDNLQDLYQRVRTQKYQAPPVRRVYIPKGNGKQRPIGIGTLEDRIVQKAVAWMLSVIYEMDFQECSHGFRPKRSCHTALKRLYEVLIERNSRYVVEADVKGCFDNVNHEWLRKFLRHRIADKGMLRLVDKWLKAGVMENGVLIRNEDGVPQGGPVSPVLANIYLHYVLDLWFELRFVKECKGKASLTRYADDFVAVFEEQQDAKRFRAELDKRFTAFALEIAPEKTRVIAFGRYALYYLAKQNKRPESFDFLGFTHYCARSRKGMVIISRKPAKKRRERFIKRIKLWLLQNRHLPVRKQQTHLKEALIGHYQYYGLRNCTNSLSGVRERIKKYWKQSLVKRSQKANRTCTWEILNAKEWFQLPRPRVYNPTV</sequence>
<dbReference type="InterPro" id="IPR030931">
    <property type="entry name" value="Group_II_RT_mat"/>
</dbReference>
<dbReference type="PANTHER" id="PTHR34047:SF8">
    <property type="entry name" value="PROTEIN YKFC"/>
    <property type="match status" value="1"/>
</dbReference>
<dbReference type="AlphaFoldDB" id="A0A4R1S086"/>
<reference evidence="2 3" key="1">
    <citation type="submission" date="2019-03" db="EMBL/GenBank/DDBJ databases">
        <title>Genomic Encyclopedia of Type Strains, Phase IV (KMG-IV): sequencing the most valuable type-strain genomes for metagenomic binning, comparative biology and taxonomic classification.</title>
        <authorList>
            <person name="Goeker M."/>
        </authorList>
    </citation>
    <scope>NUCLEOTIDE SEQUENCE [LARGE SCALE GENOMIC DNA]</scope>
    <source>
        <strain evidence="2 3">LX-B</strain>
    </source>
</reference>
<keyword evidence="2" id="KW-0695">RNA-directed DNA polymerase</keyword>
<keyword evidence="3" id="KW-1185">Reference proteome</keyword>
<dbReference type="InterPro" id="IPR000477">
    <property type="entry name" value="RT_dom"/>
</dbReference>
<dbReference type="GO" id="GO:0003964">
    <property type="term" value="F:RNA-directed DNA polymerase activity"/>
    <property type="evidence" value="ECO:0007669"/>
    <property type="project" value="UniProtKB-KW"/>
</dbReference>
<keyword evidence="2" id="KW-0808">Transferase</keyword>
<dbReference type="InterPro" id="IPR051083">
    <property type="entry name" value="GrpII_Intron_Splice-Mob/Def"/>
</dbReference>
<evidence type="ECO:0000313" key="3">
    <source>
        <dbReference type="Proteomes" id="UP000295008"/>
    </source>
</evidence>
<feature type="domain" description="Reverse transcriptase" evidence="1">
    <location>
        <begin position="64"/>
        <end position="313"/>
    </location>
</feature>
<dbReference type="InterPro" id="IPR043502">
    <property type="entry name" value="DNA/RNA_pol_sf"/>
</dbReference>
<dbReference type="PROSITE" id="PS50878">
    <property type="entry name" value="RT_POL"/>
    <property type="match status" value="1"/>
</dbReference>
<evidence type="ECO:0000313" key="2">
    <source>
        <dbReference type="EMBL" id="TCL71682.1"/>
    </source>
</evidence>
<gene>
    <name evidence="2" type="ORF">EDC14_1007147</name>
</gene>
<proteinExistence type="predicted"/>
<comment type="caution">
    <text evidence="2">The sequence shown here is derived from an EMBL/GenBank/DDBJ whole genome shotgun (WGS) entry which is preliminary data.</text>
</comment>
<organism evidence="2 3">
    <name type="scientific">Hydrogenispora ethanolica</name>
    <dbReference type="NCBI Taxonomy" id="1082276"/>
    <lineage>
        <taxon>Bacteria</taxon>
        <taxon>Bacillati</taxon>
        <taxon>Bacillota</taxon>
        <taxon>Hydrogenispora</taxon>
    </lineage>
</organism>
<name>A0A4R1S086_HYDET</name>
<dbReference type="Proteomes" id="UP000295008">
    <property type="component" value="Unassembled WGS sequence"/>
</dbReference>